<name>A8N9S6_COPC7</name>
<feature type="compositionally biased region" description="Polar residues" evidence="1">
    <location>
        <begin position="535"/>
        <end position="562"/>
    </location>
</feature>
<organism evidence="2 3">
    <name type="scientific">Coprinopsis cinerea (strain Okayama-7 / 130 / ATCC MYA-4618 / FGSC 9003)</name>
    <name type="common">Inky cap fungus</name>
    <name type="synonym">Hormographiella aspergillata</name>
    <dbReference type="NCBI Taxonomy" id="240176"/>
    <lineage>
        <taxon>Eukaryota</taxon>
        <taxon>Fungi</taxon>
        <taxon>Dikarya</taxon>
        <taxon>Basidiomycota</taxon>
        <taxon>Agaricomycotina</taxon>
        <taxon>Agaricomycetes</taxon>
        <taxon>Agaricomycetidae</taxon>
        <taxon>Agaricales</taxon>
        <taxon>Agaricineae</taxon>
        <taxon>Psathyrellaceae</taxon>
        <taxon>Coprinopsis</taxon>
    </lineage>
</organism>
<feature type="compositionally biased region" description="Low complexity" evidence="1">
    <location>
        <begin position="337"/>
        <end position="353"/>
    </location>
</feature>
<comment type="caution">
    <text evidence="2">The sequence shown here is derived from an EMBL/GenBank/DDBJ whole genome shotgun (WGS) entry which is preliminary data.</text>
</comment>
<feature type="region of interest" description="Disordered" evidence="1">
    <location>
        <begin position="587"/>
        <end position="788"/>
    </location>
</feature>
<evidence type="ECO:0000313" key="2">
    <source>
        <dbReference type="EMBL" id="EAU90255.2"/>
    </source>
</evidence>
<feature type="compositionally biased region" description="Pro residues" evidence="1">
    <location>
        <begin position="432"/>
        <end position="442"/>
    </location>
</feature>
<dbReference type="InParanoid" id="A8N9S6"/>
<feature type="compositionally biased region" description="Basic and acidic residues" evidence="1">
    <location>
        <begin position="772"/>
        <end position="785"/>
    </location>
</feature>
<sequence>MKSRAEHAEKFLESEREHNRNLQDIIKLLKSSIPLAPASVPSTTSPTPASATSTFTPLSPNLPDIPAGLDPLVTFGLILLKLAPPIPGSPPPICETFRFRKDFSEFSSYRGVQSERGIAVKPHEYLTDENGEYVGDEEVSAAAKSLKQIFAWSYNVWLEPAKFSLKGDPFVEYLRSRMYQLHPYFAYCDNHWKLEHFATDKYADWSRKDGPMFKCSRNPVIPVPLPRLGETIETRVRVPVKRDRDSDDEDLNNTEIKRRKKEKKEKKRKDKEDKGKNRAEPSGVAVTASSTPSQGPSIAVGQPLAATAPENMSRPSVTTSNDTSKVTAAPSNSVEITATPSNATSTPTATPSNETSVPDTTPPIDTLKLLTSSVTNTDVDQPMTSMSNHFDINATYPLFAGSFTMANADDTASLKPTPDGLDASVALVSVTPPSPHFSPSPRPSLGAASVSPALEDPASGTAHVSGTAKATNLGLTPLPALERNTPASGSDFKRSIFSYGSGGASQTVSKPSTRPVTSSHSLSASRLLSGLKSSTVESETSTDASTTPKASESLQSLEVSGNDNDDIYGDSAAVGDVDLFNDTTLERATNAAAPPSLSDVDDLDDAVVDQNHQDSEPSVEQSSGDLSTNASSLLTSGSAPSDSGSSTNSTQNTGSPPNGTFDKALSPLSPNVVQNITEPPEAPSAPPRHRLRRENVFANFTVPPPAHEVRATTPPAEPTTKSAPAKSNEAEDVGIEDVGDDGDGAGEENEGEKKDAGKGKGKGKAKSGSKKASSEKFETVPDKHPNTPRSLYLADYITQNGPVTKTVFKAIWDNIDKKTLSEYKKRSNDIKKGTRTSGSA</sequence>
<dbReference type="GeneID" id="6008056"/>
<proteinExistence type="predicted"/>
<protein>
    <submittedName>
        <fullName evidence="2">Uncharacterized protein</fullName>
    </submittedName>
</protein>
<evidence type="ECO:0000313" key="3">
    <source>
        <dbReference type="Proteomes" id="UP000001861"/>
    </source>
</evidence>
<dbReference type="EMBL" id="AACS02000007">
    <property type="protein sequence ID" value="EAU90255.2"/>
    <property type="molecule type" value="Genomic_DNA"/>
</dbReference>
<feature type="compositionally biased region" description="Acidic residues" evidence="1">
    <location>
        <begin position="730"/>
        <end position="750"/>
    </location>
</feature>
<feature type="compositionally biased region" description="Polar residues" evidence="1">
    <location>
        <begin position="616"/>
        <end position="635"/>
    </location>
</feature>
<feature type="compositionally biased region" description="Polar residues" evidence="1">
    <location>
        <begin position="313"/>
        <end position="336"/>
    </location>
</feature>
<accession>A8N9S6</accession>
<dbReference type="KEGG" id="cci:CC1G_11579"/>
<feature type="compositionally biased region" description="Polar residues" evidence="1">
    <location>
        <begin position="504"/>
        <end position="517"/>
    </location>
</feature>
<dbReference type="Proteomes" id="UP000001861">
    <property type="component" value="Unassembled WGS sequence"/>
</dbReference>
<feature type="compositionally biased region" description="Polar residues" evidence="1">
    <location>
        <begin position="287"/>
        <end position="296"/>
    </location>
</feature>
<feature type="region of interest" description="Disordered" evidence="1">
    <location>
        <begin position="239"/>
        <end position="366"/>
    </location>
</feature>
<feature type="compositionally biased region" description="Basic residues" evidence="1">
    <location>
        <begin position="257"/>
        <end position="269"/>
    </location>
</feature>
<feature type="compositionally biased region" description="Basic residues" evidence="1">
    <location>
        <begin position="759"/>
        <end position="769"/>
    </location>
</feature>
<feature type="region of interest" description="Disordered" evidence="1">
    <location>
        <begin position="432"/>
        <end position="465"/>
    </location>
</feature>
<feature type="region of interest" description="Disordered" evidence="1">
    <location>
        <begin position="503"/>
        <end position="571"/>
    </location>
</feature>
<dbReference type="VEuPathDB" id="FungiDB:CC1G_11579"/>
<reference evidence="2 3" key="1">
    <citation type="journal article" date="2010" name="Proc. Natl. Acad. Sci. U.S.A.">
        <title>Insights into evolution of multicellular fungi from the assembled chromosomes of the mushroom Coprinopsis cinerea (Coprinus cinereus).</title>
        <authorList>
            <person name="Stajich J.E."/>
            <person name="Wilke S.K."/>
            <person name="Ahren D."/>
            <person name="Au C.H."/>
            <person name="Birren B.W."/>
            <person name="Borodovsky M."/>
            <person name="Burns C."/>
            <person name="Canback B."/>
            <person name="Casselton L.A."/>
            <person name="Cheng C.K."/>
            <person name="Deng J."/>
            <person name="Dietrich F.S."/>
            <person name="Fargo D.C."/>
            <person name="Farman M.L."/>
            <person name="Gathman A.C."/>
            <person name="Goldberg J."/>
            <person name="Guigo R."/>
            <person name="Hoegger P.J."/>
            <person name="Hooker J.B."/>
            <person name="Huggins A."/>
            <person name="James T.Y."/>
            <person name="Kamada T."/>
            <person name="Kilaru S."/>
            <person name="Kodira C."/>
            <person name="Kues U."/>
            <person name="Kupfer D."/>
            <person name="Kwan H.S."/>
            <person name="Lomsadze A."/>
            <person name="Li W."/>
            <person name="Lilly W.W."/>
            <person name="Ma L.J."/>
            <person name="Mackey A.J."/>
            <person name="Manning G."/>
            <person name="Martin F."/>
            <person name="Muraguchi H."/>
            <person name="Natvig D.O."/>
            <person name="Palmerini H."/>
            <person name="Ramesh M.A."/>
            <person name="Rehmeyer C.J."/>
            <person name="Roe B.A."/>
            <person name="Shenoy N."/>
            <person name="Stanke M."/>
            <person name="Ter-Hovhannisyan V."/>
            <person name="Tunlid A."/>
            <person name="Velagapudi R."/>
            <person name="Vision T.J."/>
            <person name="Zeng Q."/>
            <person name="Zolan M.E."/>
            <person name="Pukkila P.J."/>
        </authorList>
    </citation>
    <scope>NUCLEOTIDE SEQUENCE [LARGE SCALE GENOMIC DNA]</scope>
    <source>
        <strain evidence="3">Okayama-7 / 130 / ATCC MYA-4618 / FGSC 9003</strain>
    </source>
</reference>
<feature type="compositionally biased region" description="Polar residues" evidence="1">
    <location>
        <begin position="668"/>
        <end position="677"/>
    </location>
</feature>
<dbReference type="AlphaFoldDB" id="A8N9S6"/>
<feature type="compositionally biased region" description="Low complexity" evidence="1">
    <location>
        <begin position="518"/>
        <end position="534"/>
    </location>
</feature>
<dbReference type="HOGENOM" id="CLU_338587_0_0_1"/>
<keyword evidence="3" id="KW-1185">Reference proteome</keyword>
<gene>
    <name evidence="2" type="ORF">CC1G_11579</name>
</gene>
<dbReference type="OMA" id="HSTIPRC"/>
<evidence type="ECO:0000256" key="1">
    <source>
        <dbReference type="SAM" id="MobiDB-lite"/>
    </source>
</evidence>
<feature type="compositionally biased region" description="Basic and acidic residues" evidence="1">
    <location>
        <begin position="270"/>
        <end position="279"/>
    </location>
</feature>
<feature type="compositionally biased region" description="Low complexity" evidence="1">
    <location>
        <begin position="636"/>
        <end position="658"/>
    </location>
</feature>
<dbReference type="OrthoDB" id="3263422at2759"/>
<dbReference type="RefSeq" id="XP_001831582.2">
    <property type="nucleotide sequence ID" value="XM_001831530.2"/>
</dbReference>